<keyword evidence="5 7" id="KW-1133">Transmembrane helix</keyword>
<evidence type="ECO:0000256" key="1">
    <source>
        <dbReference type="ARBA" id="ARBA00004651"/>
    </source>
</evidence>
<keyword evidence="6 7" id="KW-0472">Membrane</keyword>
<proteinExistence type="inferred from homology"/>
<organism evidence="9 10">
    <name type="scientific">Candidatus Lumbricidiphila eiseniae</name>
    <dbReference type="NCBI Taxonomy" id="1969409"/>
    <lineage>
        <taxon>Bacteria</taxon>
        <taxon>Bacillati</taxon>
        <taxon>Actinomycetota</taxon>
        <taxon>Actinomycetes</taxon>
        <taxon>Micrococcales</taxon>
        <taxon>Microbacteriaceae</taxon>
        <taxon>Candidatus Lumbricidiphila</taxon>
    </lineage>
</organism>
<sequence length="321" mass="35238">MTLLQSENPPIRELTSTDSRGPWPRVRYRGSLRQKAEPYLLVAPTVLLILGLMVIPIGIVIGYSLMDNVVTNRSPQFVGLAHYIEILGQLTFWSAALNTLIFTLGSVVAHMVIGLLFALMLNSKTMARVPRAIFRAIYILPWIFTAAVVAVVWRLLLDPSGVINYVLTTTGVLAEAIPWLATPATALVTVTVINIWSGYPFFMISLLAGLQGISTDLYEAAKIDGAGVFRQFSSVTLPALRPILYSMALLDVLWTTQQFTLIWATTGGGPQGLTEMLSTLTYKLAFNTYQFSMASTSAVLVLVASLTVAVVYVRRHRKEVV</sequence>
<dbReference type="PANTHER" id="PTHR30193:SF37">
    <property type="entry name" value="INNER MEMBRANE ABC TRANSPORTER PERMEASE PROTEIN YCJO"/>
    <property type="match status" value="1"/>
</dbReference>
<evidence type="ECO:0000256" key="7">
    <source>
        <dbReference type="RuleBase" id="RU363032"/>
    </source>
</evidence>
<evidence type="ECO:0000256" key="5">
    <source>
        <dbReference type="ARBA" id="ARBA00022989"/>
    </source>
</evidence>
<dbReference type="SUPFAM" id="SSF161098">
    <property type="entry name" value="MetI-like"/>
    <property type="match status" value="1"/>
</dbReference>
<evidence type="ECO:0000259" key="8">
    <source>
        <dbReference type="PROSITE" id="PS50928"/>
    </source>
</evidence>
<dbReference type="AlphaFoldDB" id="A0A2A6FPJ0"/>
<evidence type="ECO:0000256" key="2">
    <source>
        <dbReference type="ARBA" id="ARBA00022448"/>
    </source>
</evidence>
<feature type="transmembrane region" description="Helical" evidence="7">
    <location>
        <begin position="176"/>
        <end position="196"/>
    </location>
</feature>
<dbReference type="CDD" id="cd06261">
    <property type="entry name" value="TM_PBP2"/>
    <property type="match status" value="1"/>
</dbReference>
<keyword evidence="3" id="KW-1003">Cell membrane</keyword>
<evidence type="ECO:0000256" key="6">
    <source>
        <dbReference type="ARBA" id="ARBA00023136"/>
    </source>
</evidence>
<feature type="transmembrane region" description="Helical" evidence="7">
    <location>
        <begin position="39"/>
        <end position="65"/>
    </location>
</feature>
<gene>
    <name evidence="9" type="ORF">B5766_10385</name>
</gene>
<evidence type="ECO:0000313" key="9">
    <source>
        <dbReference type="EMBL" id="PDQ34588.1"/>
    </source>
</evidence>
<feature type="transmembrane region" description="Helical" evidence="7">
    <location>
        <begin position="284"/>
        <end position="313"/>
    </location>
</feature>
<evidence type="ECO:0000256" key="3">
    <source>
        <dbReference type="ARBA" id="ARBA00022475"/>
    </source>
</evidence>
<feature type="transmembrane region" description="Helical" evidence="7">
    <location>
        <begin position="133"/>
        <end position="156"/>
    </location>
</feature>
<comment type="subcellular location">
    <subcellularLocation>
        <location evidence="1 7">Cell membrane</location>
        <topology evidence="1 7">Multi-pass membrane protein</topology>
    </subcellularLocation>
</comment>
<dbReference type="InterPro" id="IPR000515">
    <property type="entry name" value="MetI-like"/>
</dbReference>
<feature type="domain" description="ABC transmembrane type-1" evidence="8">
    <location>
        <begin position="96"/>
        <end position="312"/>
    </location>
</feature>
<dbReference type="Proteomes" id="UP000219994">
    <property type="component" value="Unassembled WGS sequence"/>
</dbReference>
<evidence type="ECO:0000313" key="10">
    <source>
        <dbReference type="Proteomes" id="UP000219994"/>
    </source>
</evidence>
<dbReference type="PROSITE" id="PS50928">
    <property type="entry name" value="ABC_TM1"/>
    <property type="match status" value="1"/>
</dbReference>
<dbReference type="InterPro" id="IPR035906">
    <property type="entry name" value="MetI-like_sf"/>
</dbReference>
<dbReference type="GO" id="GO:0055085">
    <property type="term" value="P:transmembrane transport"/>
    <property type="evidence" value="ECO:0007669"/>
    <property type="project" value="InterPro"/>
</dbReference>
<comment type="similarity">
    <text evidence="7">Belongs to the binding-protein-dependent transport system permease family.</text>
</comment>
<dbReference type="EMBL" id="NAEP01000050">
    <property type="protein sequence ID" value="PDQ34588.1"/>
    <property type="molecule type" value="Genomic_DNA"/>
</dbReference>
<comment type="caution">
    <text evidence="9">The sequence shown here is derived from an EMBL/GenBank/DDBJ whole genome shotgun (WGS) entry which is preliminary data.</text>
</comment>
<keyword evidence="2 7" id="KW-0813">Transport</keyword>
<dbReference type="Gene3D" id="1.10.3720.10">
    <property type="entry name" value="MetI-like"/>
    <property type="match status" value="1"/>
</dbReference>
<protein>
    <submittedName>
        <fullName evidence="9">Sugar ABC transporter permease</fullName>
    </submittedName>
</protein>
<keyword evidence="4 7" id="KW-0812">Transmembrane</keyword>
<dbReference type="Pfam" id="PF00528">
    <property type="entry name" value="BPD_transp_1"/>
    <property type="match status" value="1"/>
</dbReference>
<accession>A0A2A6FPJ0</accession>
<name>A0A2A6FPJ0_9MICO</name>
<dbReference type="InterPro" id="IPR051393">
    <property type="entry name" value="ABC_transporter_permease"/>
</dbReference>
<dbReference type="PANTHER" id="PTHR30193">
    <property type="entry name" value="ABC TRANSPORTER PERMEASE PROTEIN"/>
    <property type="match status" value="1"/>
</dbReference>
<reference evidence="10" key="1">
    <citation type="submission" date="2017-03" db="EMBL/GenBank/DDBJ databases">
        <authorList>
            <person name="Lund M.B."/>
        </authorList>
    </citation>
    <scope>NUCLEOTIDE SEQUENCE [LARGE SCALE GENOMIC DNA]</scope>
</reference>
<evidence type="ECO:0000256" key="4">
    <source>
        <dbReference type="ARBA" id="ARBA00022692"/>
    </source>
</evidence>
<dbReference type="GO" id="GO:0005886">
    <property type="term" value="C:plasma membrane"/>
    <property type="evidence" value="ECO:0007669"/>
    <property type="project" value="UniProtKB-SubCell"/>
</dbReference>
<feature type="transmembrane region" description="Helical" evidence="7">
    <location>
        <begin position="100"/>
        <end position="121"/>
    </location>
</feature>